<dbReference type="InterPro" id="IPR047196">
    <property type="entry name" value="YidC_ALB_C"/>
</dbReference>
<dbReference type="RefSeq" id="WP_099082866.1">
    <property type="nucleotide sequence ID" value="NZ_AWQQ01000047.1"/>
</dbReference>
<keyword evidence="8" id="KW-0143">Chaperone</keyword>
<comment type="similarity">
    <text evidence="9">Belongs to the OXA1/ALB3/YidC family.</text>
</comment>
<dbReference type="GO" id="GO:0032977">
    <property type="term" value="F:membrane insertase activity"/>
    <property type="evidence" value="ECO:0007669"/>
    <property type="project" value="InterPro"/>
</dbReference>
<dbReference type="GO" id="GO:0051205">
    <property type="term" value="P:protein insertion into membrane"/>
    <property type="evidence" value="ECO:0007669"/>
    <property type="project" value="TreeGrafter"/>
</dbReference>
<keyword evidence="7 11" id="KW-0472">Membrane</keyword>
<evidence type="ECO:0000256" key="2">
    <source>
        <dbReference type="ARBA" id="ARBA00022448"/>
    </source>
</evidence>
<feature type="domain" description="Membrane insertase YidC/Oxa/ALB C-terminal" evidence="12">
    <location>
        <begin position="25"/>
        <end position="281"/>
    </location>
</feature>
<evidence type="ECO:0000256" key="5">
    <source>
        <dbReference type="ARBA" id="ARBA00022927"/>
    </source>
</evidence>
<feature type="transmembrane region" description="Helical" evidence="11">
    <location>
        <begin position="199"/>
        <end position="219"/>
    </location>
</feature>
<name>A0A2C6MBJ7_9FIRM</name>
<sequence length="309" mass="34702">MLDFIAIPMGAILKYIYDNIAFQNYGIAIILFTVGIKSLMLPLTIKQVQSTSKIGELQPQMQEIQKKYKDDKEKQSTELMKLYQENKVNPTGGCLPLLIQIPILFSLYYVISQPLKYMAGKSPEIIARLYELIPQGAEKIENMKDLSIIAYFSDHSEQLQAVSHLLKPEDLLNMNFLGINLGAVPAWNTGNYINSGTSIHSYLLLLIPLLSALTSYISVKYSMKDAPKTNEAQMQTSIQNNMALVSTVMSGVIAFTVPAGLGLYWIAGNVYQIAQQMFINRFVMKKHTDGRKKKSKINSANHARHMSLK</sequence>
<evidence type="ECO:0000313" key="14">
    <source>
        <dbReference type="Proteomes" id="UP000222564"/>
    </source>
</evidence>
<evidence type="ECO:0000256" key="10">
    <source>
        <dbReference type="SAM" id="MobiDB-lite"/>
    </source>
</evidence>
<evidence type="ECO:0000256" key="7">
    <source>
        <dbReference type="ARBA" id="ARBA00023136"/>
    </source>
</evidence>
<keyword evidence="2" id="KW-0813">Transport</keyword>
<dbReference type="Pfam" id="PF02096">
    <property type="entry name" value="60KD_IMP"/>
    <property type="match status" value="1"/>
</dbReference>
<evidence type="ECO:0000256" key="11">
    <source>
        <dbReference type="SAM" id="Phobius"/>
    </source>
</evidence>
<dbReference type="PANTHER" id="PTHR12428:SF65">
    <property type="entry name" value="CYTOCHROME C OXIDASE ASSEMBLY PROTEIN COX18, MITOCHONDRIAL"/>
    <property type="match status" value="1"/>
</dbReference>
<evidence type="ECO:0000256" key="6">
    <source>
        <dbReference type="ARBA" id="ARBA00022989"/>
    </source>
</evidence>
<proteinExistence type="inferred from homology"/>
<gene>
    <name evidence="13" type="ORF">P378_08970</name>
</gene>
<keyword evidence="6 11" id="KW-1133">Transmembrane helix</keyword>
<dbReference type="EMBL" id="AWQQ01000047">
    <property type="protein sequence ID" value="PHJ38589.1"/>
    <property type="molecule type" value="Genomic_DNA"/>
</dbReference>
<evidence type="ECO:0000256" key="8">
    <source>
        <dbReference type="ARBA" id="ARBA00023186"/>
    </source>
</evidence>
<keyword evidence="4 9" id="KW-0812">Transmembrane</keyword>
<organism evidence="13 14">
    <name type="scientific">Desulforamulus profundi</name>
    <dbReference type="NCBI Taxonomy" id="1383067"/>
    <lineage>
        <taxon>Bacteria</taxon>
        <taxon>Bacillati</taxon>
        <taxon>Bacillota</taxon>
        <taxon>Clostridia</taxon>
        <taxon>Eubacteriales</taxon>
        <taxon>Peptococcaceae</taxon>
        <taxon>Desulforamulus</taxon>
    </lineage>
</organism>
<dbReference type="GO" id="GO:0005886">
    <property type="term" value="C:plasma membrane"/>
    <property type="evidence" value="ECO:0007669"/>
    <property type="project" value="UniProtKB-SubCell"/>
</dbReference>
<feature type="region of interest" description="Disordered" evidence="10">
    <location>
        <begin position="289"/>
        <end position="309"/>
    </location>
</feature>
<dbReference type="Proteomes" id="UP000222564">
    <property type="component" value="Unassembled WGS sequence"/>
</dbReference>
<keyword evidence="14" id="KW-1185">Reference proteome</keyword>
<dbReference type="InterPro" id="IPR001708">
    <property type="entry name" value="YidC/ALB3/OXA1/COX18"/>
</dbReference>
<dbReference type="OrthoDB" id="9780552at2"/>
<dbReference type="PANTHER" id="PTHR12428">
    <property type="entry name" value="OXA1"/>
    <property type="match status" value="1"/>
</dbReference>
<dbReference type="AlphaFoldDB" id="A0A2C6MBJ7"/>
<evidence type="ECO:0000259" key="12">
    <source>
        <dbReference type="Pfam" id="PF02096"/>
    </source>
</evidence>
<reference evidence="13 14" key="1">
    <citation type="submission" date="2013-09" db="EMBL/GenBank/DDBJ databases">
        <title>Biodegradation of hydrocarbons in the deep terrestrial subsurface : characterization of a microbial consortium composed of two Desulfotomaculum species originating from a deep geological formation.</title>
        <authorList>
            <person name="Aullo T."/>
            <person name="Berlendis S."/>
            <person name="Lascourreges J.-F."/>
            <person name="Dessort D."/>
            <person name="Saint-Laurent S."/>
            <person name="Schraauwers B."/>
            <person name="Mas J."/>
            <person name="Magot M."/>
            <person name="Ranchou-Peyruse A."/>
        </authorList>
    </citation>
    <scope>NUCLEOTIDE SEQUENCE [LARGE SCALE GENOMIC DNA]</scope>
    <source>
        <strain evidence="13 14">Bs107</strain>
    </source>
</reference>
<feature type="transmembrane region" description="Helical" evidence="11">
    <location>
        <begin position="25"/>
        <end position="45"/>
    </location>
</feature>
<evidence type="ECO:0000256" key="1">
    <source>
        <dbReference type="ARBA" id="ARBA00004651"/>
    </source>
</evidence>
<keyword evidence="3" id="KW-1003">Cell membrane</keyword>
<keyword evidence="5" id="KW-0653">Protein transport</keyword>
<accession>A0A2C6MBJ7</accession>
<evidence type="ECO:0000256" key="4">
    <source>
        <dbReference type="ARBA" id="ARBA00022692"/>
    </source>
</evidence>
<feature type="transmembrane region" description="Helical" evidence="11">
    <location>
        <begin position="240"/>
        <end position="257"/>
    </location>
</feature>
<evidence type="ECO:0000256" key="9">
    <source>
        <dbReference type="RuleBase" id="RU003945"/>
    </source>
</evidence>
<dbReference type="GO" id="GO:0015031">
    <property type="term" value="P:protein transport"/>
    <property type="evidence" value="ECO:0007669"/>
    <property type="project" value="UniProtKB-KW"/>
</dbReference>
<evidence type="ECO:0000256" key="3">
    <source>
        <dbReference type="ARBA" id="ARBA00022475"/>
    </source>
</evidence>
<comment type="subcellular location">
    <subcellularLocation>
        <location evidence="1">Cell membrane</location>
        <topology evidence="1">Multi-pass membrane protein</topology>
    </subcellularLocation>
    <subcellularLocation>
        <location evidence="9">Membrane</location>
        <topology evidence="9">Multi-pass membrane protein</topology>
    </subcellularLocation>
</comment>
<feature type="transmembrane region" description="Helical" evidence="11">
    <location>
        <begin position="90"/>
        <end position="111"/>
    </location>
</feature>
<evidence type="ECO:0000313" key="13">
    <source>
        <dbReference type="EMBL" id="PHJ38589.1"/>
    </source>
</evidence>
<dbReference type="CDD" id="cd20070">
    <property type="entry name" value="5TM_YidC_Alb3"/>
    <property type="match status" value="1"/>
</dbReference>
<comment type="caution">
    <text evidence="13">The sequence shown here is derived from an EMBL/GenBank/DDBJ whole genome shotgun (WGS) entry which is preliminary data.</text>
</comment>
<dbReference type="NCBIfam" id="TIGR03592">
    <property type="entry name" value="yidC_oxa1_cterm"/>
    <property type="match status" value="1"/>
</dbReference>
<dbReference type="InterPro" id="IPR028055">
    <property type="entry name" value="YidC/Oxa/ALB_C"/>
</dbReference>
<protein>
    <submittedName>
        <fullName evidence="13">Preprotein translocase subunit YidC</fullName>
    </submittedName>
</protein>